<dbReference type="InterPro" id="IPR050111">
    <property type="entry name" value="C-type_lectin/snaclec_domain"/>
</dbReference>
<sequence length="319" mass="35074">MKSLILFSLLLKLAVAGVCPAGWVAVDQQSLCLLAVKEATPYAYAIDGCENLGADIVKITDAFYNQIVNGQGKDALNGQPGFIGVEKFPDGTWIYTDGSTLNYKNWDDGEPNNANGCAVLDPSSGKWKTKNCKDSAPYYCQKAMSDDPSSSFPTWPTVPTTAYVACTAPWKQYKDHCYFVQSLTVGSDGLWLAWTFDDAESQCESRNARLASIHSDEENDFVNGLITTHGIINQTQMIPEGMGACGYACAWIGLQLFPDNTTAWTDGTPVDYHKGLYPGPEKYVFGMLHDESCEIDWEGWGTMAISARYICKKGLNWLH</sequence>
<dbReference type="CDD" id="cd00037">
    <property type="entry name" value="CLECT"/>
    <property type="match status" value="2"/>
</dbReference>
<feature type="domain" description="C-type lectin" evidence="2">
    <location>
        <begin position="173"/>
        <end position="293"/>
    </location>
</feature>
<name>A0AA36G5Q3_9BILA</name>
<evidence type="ECO:0000256" key="1">
    <source>
        <dbReference type="SAM" id="SignalP"/>
    </source>
</evidence>
<dbReference type="PANTHER" id="PTHR22803">
    <property type="entry name" value="MANNOSE, PHOSPHOLIPASE, LECTIN RECEPTOR RELATED"/>
    <property type="match status" value="1"/>
</dbReference>
<dbReference type="EMBL" id="CATQJA010002645">
    <property type="protein sequence ID" value="CAJ0576749.1"/>
    <property type="molecule type" value="Genomic_DNA"/>
</dbReference>
<feature type="signal peptide" evidence="1">
    <location>
        <begin position="1"/>
        <end position="16"/>
    </location>
</feature>
<feature type="chain" id="PRO_5041337929" description="C-type lectin domain-containing protein" evidence="1">
    <location>
        <begin position="17"/>
        <end position="319"/>
    </location>
</feature>
<evidence type="ECO:0000259" key="2">
    <source>
        <dbReference type="PROSITE" id="PS50041"/>
    </source>
</evidence>
<feature type="domain" description="C-type lectin" evidence="2">
    <location>
        <begin position="28"/>
        <end position="141"/>
    </location>
</feature>
<dbReference type="PROSITE" id="PS50041">
    <property type="entry name" value="C_TYPE_LECTIN_2"/>
    <property type="match status" value="2"/>
</dbReference>
<gene>
    <name evidence="3" type="ORF">MSPICULIGERA_LOCUS15036</name>
</gene>
<dbReference type="SMART" id="SM00034">
    <property type="entry name" value="CLECT"/>
    <property type="match status" value="2"/>
</dbReference>
<keyword evidence="1" id="KW-0732">Signal</keyword>
<accession>A0AA36G5Q3</accession>
<dbReference type="Gene3D" id="3.10.100.10">
    <property type="entry name" value="Mannose-Binding Protein A, subunit A"/>
    <property type="match status" value="2"/>
</dbReference>
<dbReference type="InterPro" id="IPR001304">
    <property type="entry name" value="C-type_lectin-like"/>
</dbReference>
<reference evidence="3" key="1">
    <citation type="submission" date="2023-06" db="EMBL/GenBank/DDBJ databases">
        <authorList>
            <person name="Delattre M."/>
        </authorList>
    </citation>
    <scope>NUCLEOTIDE SEQUENCE</scope>
    <source>
        <strain evidence="3">AF72</strain>
    </source>
</reference>
<protein>
    <recommendedName>
        <fullName evidence="2">C-type lectin domain-containing protein</fullName>
    </recommendedName>
</protein>
<keyword evidence="4" id="KW-1185">Reference proteome</keyword>
<comment type="caution">
    <text evidence="3">The sequence shown here is derived from an EMBL/GenBank/DDBJ whole genome shotgun (WGS) entry which is preliminary data.</text>
</comment>
<dbReference type="InterPro" id="IPR016186">
    <property type="entry name" value="C-type_lectin-like/link_sf"/>
</dbReference>
<organism evidence="3 4">
    <name type="scientific">Mesorhabditis spiculigera</name>
    <dbReference type="NCBI Taxonomy" id="96644"/>
    <lineage>
        <taxon>Eukaryota</taxon>
        <taxon>Metazoa</taxon>
        <taxon>Ecdysozoa</taxon>
        <taxon>Nematoda</taxon>
        <taxon>Chromadorea</taxon>
        <taxon>Rhabditida</taxon>
        <taxon>Rhabditina</taxon>
        <taxon>Rhabditomorpha</taxon>
        <taxon>Rhabditoidea</taxon>
        <taxon>Rhabditidae</taxon>
        <taxon>Mesorhabditinae</taxon>
        <taxon>Mesorhabditis</taxon>
    </lineage>
</organism>
<dbReference type="AlphaFoldDB" id="A0AA36G5Q3"/>
<dbReference type="Proteomes" id="UP001177023">
    <property type="component" value="Unassembled WGS sequence"/>
</dbReference>
<evidence type="ECO:0000313" key="4">
    <source>
        <dbReference type="Proteomes" id="UP001177023"/>
    </source>
</evidence>
<dbReference type="InterPro" id="IPR016187">
    <property type="entry name" value="CTDL_fold"/>
</dbReference>
<dbReference type="Pfam" id="PF00059">
    <property type="entry name" value="Lectin_C"/>
    <property type="match status" value="2"/>
</dbReference>
<proteinExistence type="predicted"/>
<evidence type="ECO:0000313" key="3">
    <source>
        <dbReference type="EMBL" id="CAJ0576749.1"/>
    </source>
</evidence>
<feature type="non-terminal residue" evidence="3">
    <location>
        <position position="1"/>
    </location>
</feature>
<dbReference type="SUPFAM" id="SSF56436">
    <property type="entry name" value="C-type lectin-like"/>
    <property type="match status" value="2"/>
</dbReference>